<evidence type="ECO:0000256" key="5">
    <source>
        <dbReference type="ARBA" id="ARBA00023136"/>
    </source>
</evidence>
<evidence type="ECO:0000256" key="6">
    <source>
        <dbReference type="SAM" id="Phobius"/>
    </source>
</evidence>
<feature type="transmembrane region" description="Helical" evidence="6">
    <location>
        <begin position="327"/>
        <end position="349"/>
    </location>
</feature>
<keyword evidence="8" id="KW-0762">Sugar transport</keyword>
<keyword evidence="4 6" id="KW-1133">Transmembrane helix</keyword>
<evidence type="ECO:0000256" key="3">
    <source>
        <dbReference type="ARBA" id="ARBA00022692"/>
    </source>
</evidence>
<feature type="transmembrane region" description="Helical" evidence="6">
    <location>
        <begin position="96"/>
        <end position="114"/>
    </location>
</feature>
<dbReference type="InterPro" id="IPR005828">
    <property type="entry name" value="MFS_sugar_transport-like"/>
</dbReference>
<dbReference type="InterPro" id="IPR020846">
    <property type="entry name" value="MFS_dom"/>
</dbReference>
<feature type="domain" description="Major facilitator superfamily (MFS) profile" evidence="7">
    <location>
        <begin position="20"/>
        <end position="486"/>
    </location>
</feature>
<dbReference type="RefSeq" id="XP_035322856.1">
    <property type="nucleotide sequence ID" value="XM_035467890.1"/>
</dbReference>
<feature type="transmembrane region" description="Helical" evidence="6">
    <location>
        <begin position="425"/>
        <end position="451"/>
    </location>
</feature>
<feature type="transmembrane region" description="Helical" evidence="6">
    <location>
        <begin position="355"/>
        <end position="376"/>
    </location>
</feature>
<dbReference type="PANTHER" id="PTHR48022">
    <property type="entry name" value="PLASTIDIC GLUCOSE TRANSPORTER 4"/>
    <property type="match status" value="1"/>
</dbReference>
<comment type="caution">
    <text evidence="8">The sequence shown here is derived from an EMBL/GenBank/DDBJ whole genome shotgun (WGS) entry which is preliminary data.</text>
</comment>
<evidence type="ECO:0000259" key="7">
    <source>
        <dbReference type="PROSITE" id="PS50850"/>
    </source>
</evidence>
<dbReference type="Pfam" id="PF00083">
    <property type="entry name" value="Sugar_tr"/>
    <property type="match status" value="1"/>
</dbReference>
<dbReference type="EMBL" id="JAANYQ010000005">
    <property type="protein sequence ID" value="KAF4124204.1"/>
    <property type="molecule type" value="Genomic_DNA"/>
</dbReference>
<comment type="subcellular location">
    <subcellularLocation>
        <location evidence="1">Membrane</location>
        <topology evidence="1">Multi-pass membrane protein</topology>
    </subcellularLocation>
</comment>
<dbReference type="GO" id="GO:0005351">
    <property type="term" value="F:carbohydrate:proton symporter activity"/>
    <property type="evidence" value="ECO:0007669"/>
    <property type="project" value="TreeGrafter"/>
</dbReference>
<protein>
    <submittedName>
        <fullName evidence="8">MFS transporter, SP family, solute carrier family 2 (Facilitated glucose transporter), member 8</fullName>
    </submittedName>
</protein>
<evidence type="ECO:0000256" key="1">
    <source>
        <dbReference type="ARBA" id="ARBA00004141"/>
    </source>
</evidence>
<feature type="transmembrane region" description="Helical" evidence="6">
    <location>
        <begin position="20"/>
        <end position="44"/>
    </location>
</feature>
<accession>A0A9P5D760</accession>
<dbReference type="InterPro" id="IPR050360">
    <property type="entry name" value="MFS_Sugar_Transporters"/>
</dbReference>
<dbReference type="Gene3D" id="1.20.1250.20">
    <property type="entry name" value="MFS general substrate transporter like domains"/>
    <property type="match status" value="1"/>
</dbReference>
<organism evidence="8 9">
    <name type="scientific">Geosmithia morbida</name>
    <dbReference type="NCBI Taxonomy" id="1094350"/>
    <lineage>
        <taxon>Eukaryota</taxon>
        <taxon>Fungi</taxon>
        <taxon>Dikarya</taxon>
        <taxon>Ascomycota</taxon>
        <taxon>Pezizomycotina</taxon>
        <taxon>Sordariomycetes</taxon>
        <taxon>Hypocreomycetidae</taxon>
        <taxon>Hypocreales</taxon>
        <taxon>Bionectriaceae</taxon>
        <taxon>Geosmithia</taxon>
    </lineage>
</organism>
<reference evidence="8" key="1">
    <citation type="submission" date="2020-03" db="EMBL/GenBank/DDBJ databases">
        <title>Site-based positive gene gene selection in Geosmithia morbida across the United States reveals a broad range of putative effectors and factors for local host and environmental adapation.</title>
        <authorList>
            <person name="Onufrak A."/>
            <person name="Murdoch R.W."/>
            <person name="Gazis R."/>
            <person name="Huff M."/>
            <person name="Staton M."/>
            <person name="Klingeman W."/>
            <person name="Hadziabdic D."/>
        </authorList>
    </citation>
    <scope>NUCLEOTIDE SEQUENCE</scope>
    <source>
        <strain evidence="8">1262</strain>
    </source>
</reference>
<dbReference type="SUPFAM" id="SSF103473">
    <property type="entry name" value="MFS general substrate transporter"/>
    <property type="match status" value="1"/>
</dbReference>
<feature type="transmembrane region" description="Helical" evidence="6">
    <location>
        <begin position="463"/>
        <end position="482"/>
    </location>
</feature>
<sequence length="522" mass="56574">MEHSSTFWQAFQEHYPAVLWALYVNLATVLKGVDGSIVGSLVGLEPFRRQYGYEFRPGEWVIEAHWLGAFNYANNLGCLAGAVLSGPAYDGLGPRVMMSACCCLSVAFTLVQFYSQTPAQLFAGDLLNGFAVSFFPICASAYIGEICPMALRGFAASMTNLAFVVGQFTASGILKGTETIDGRAAYLGPIAAQWALPGVILLSVYFCPDPPFWLARRGHVDEAARSIRRLASSAVDPGLKLAHVRETVRLEQALKSVAGDDGGGEDGSSAPSLSALSLDVFRGADLRRLTICVMAYIMQGLTGNVLFISYAVYFFRLAGLSASDAFSMNLGLTSIGFVGNLLSWLMMPYVGRRTAYLWGTSALMTLCFVIATLDLAPREEDAAGAGAGAFAWAQCALIVVCNFVYDITLGPYCYVLLSEVSSVRLRGITVGLSTVAVQVISILFAAVIPYAMNEDRGNWRGKIGFLFAGLSVFCVAYCYFFLPETKGRTFEELDIMFEKKISSRMFSRYQINGVVAANEELE</sequence>
<dbReference type="GeneID" id="55972145"/>
<keyword evidence="9" id="KW-1185">Reference proteome</keyword>
<dbReference type="Proteomes" id="UP000749293">
    <property type="component" value="Unassembled WGS sequence"/>
</dbReference>
<feature type="transmembrane region" description="Helical" evidence="6">
    <location>
        <begin position="126"/>
        <end position="144"/>
    </location>
</feature>
<evidence type="ECO:0000313" key="8">
    <source>
        <dbReference type="EMBL" id="KAF4124204.1"/>
    </source>
</evidence>
<feature type="transmembrane region" description="Helical" evidence="6">
    <location>
        <begin position="383"/>
        <end position="405"/>
    </location>
</feature>
<comment type="similarity">
    <text evidence="2">Belongs to the major facilitator superfamily. Sugar transporter (TC 2.A.1.1) family.</text>
</comment>
<proteinExistence type="inferred from homology"/>
<dbReference type="AlphaFoldDB" id="A0A9P5D760"/>
<dbReference type="InterPro" id="IPR036259">
    <property type="entry name" value="MFS_trans_sf"/>
</dbReference>
<feature type="transmembrane region" description="Helical" evidence="6">
    <location>
        <begin position="293"/>
        <end position="315"/>
    </location>
</feature>
<evidence type="ECO:0000256" key="4">
    <source>
        <dbReference type="ARBA" id="ARBA00022989"/>
    </source>
</evidence>
<evidence type="ECO:0000313" key="9">
    <source>
        <dbReference type="Proteomes" id="UP000749293"/>
    </source>
</evidence>
<dbReference type="PANTHER" id="PTHR48022:SF71">
    <property type="entry name" value="ALPHA-GLUCOSIDE TRANSPORTER, PUTATIVE (AFU_ORTHOLOGUE AFUA_4G02650)-RELATED"/>
    <property type="match status" value="1"/>
</dbReference>
<keyword evidence="3 6" id="KW-0812">Transmembrane</keyword>
<dbReference type="OrthoDB" id="4887394at2759"/>
<dbReference type="GO" id="GO:0016020">
    <property type="term" value="C:membrane"/>
    <property type="evidence" value="ECO:0007669"/>
    <property type="project" value="UniProtKB-SubCell"/>
</dbReference>
<name>A0A9P5D760_9HYPO</name>
<keyword evidence="8" id="KW-0813">Transport</keyword>
<feature type="transmembrane region" description="Helical" evidence="6">
    <location>
        <begin position="186"/>
        <end position="206"/>
    </location>
</feature>
<feature type="transmembrane region" description="Helical" evidence="6">
    <location>
        <begin position="150"/>
        <end position="174"/>
    </location>
</feature>
<evidence type="ECO:0000256" key="2">
    <source>
        <dbReference type="ARBA" id="ARBA00010992"/>
    </source>
</evidence>
<dbReference type="PROSITE" id="PS50850">
    <property type="entry name" value="MFS"/>
    <property type="match status" value="1"/>
</dbReference>
<keyword evidence="5 6" id="KW-0472">Membrane</keyword>
<gene>
    <name evidence="8" type="ORF">GMORB2_5920</name>
</gene>
<dbReference type="FunFam" id="1.20.1250.20:FF:000078">
    <property type="entry name" value="MFS maltose transporter, putative"/>
    <property type="match status" value="1"/>
</dbReference>